<comment type="caution">
    <text evidence="9">The sequence shown here is derived from an EMBL/GenBank/DDBJ whole genome shotgun (WGS) entry which is preliminary data.</text>
</comment>
<comment type="similarity">
    <text evidence="1 6">Belongs to the FHY3/FAR1 family.</text>
</comment>
<keyword evidence="2 6" id="KW-0479">Metal-binding</keyword>
<evidence type="ECO:0000256" key="1">
    <source>
        <dbReference type="ARBA" id="ARBA00005889"/>
    </source>
</evidence>
<dbReference type="GO" id="GO:0006355">
    <property type="term" value="P:regulation of DNA-templated transcription"/>
    <property type="evidence" value="ECO:0007669"/>
    <property type="project" value="UniProtKB-UniRule"/>
</dbReference>
<dbReference type="PANTHER" id="PTHR31669">
    <property type="entry name" value="PROTEIN FAR1-RELATED SEQUENCE 10-RELATED"/>
    <property type="match status" value="1"/>
</dbReference>
<dbReference type="OrthoDB" id="414945at2759"/>
<comment type="function">
    <text evidence="6">Putative transcription activator involved in regulating light control of development.</text>
</comment>
<dbReference type="GO" id="GO:0005634">
    <property type="term" value="C:nucleus"/>
    <property type="evidence" value="ECO:0007669"/>
    <property type="project" value="UniProtKB-SubCell"/>
</dbReference>
<accession>A0A2G9GF95</accession>
<evidence type="ECO:0000256" key="4">
    <source>
        <dbReference type="ARBA" id="ARBA00022833"/>
    </source>
</evidence>
<name>A0A2G9GF95_9LAMI</name>
<feature type="region of interest" description="Disordered" evidence="7">
    <location>
        <begin position="219"/>
        <end position="253"/>
    </location>
</feature>
<feature type="domain" description="SWIM-type" evidence="8">
    <location>
        <begin position="96"/>
        <end position="132"/>
    </location>
</feature>
<keyword evidence="6" id="KW-0539">Nucleus</keyword>
<dbReference type="InterPro" id="IPR006564">
    <property type="entry name" value="Znf_PMZ"/>
</dbReference>
<evidence type="ECO:0000256" key="5">
    <source>
        <dbReference type="PROSITE-ProRule" id="PRU00325"/>
    </source>
</evidence>
<keyword evidence="4 6" id="KW-0862">Zinc</keyword>
<dbReference type="InterPro" id="IPR031052">
    <property type="entry name" value="FHY3/FAR1"/>
</dbReference>
<evidence type="ECO:0000313" key="9">
    <source>
        <dbReference type="EMBL" id="PIN03964.1"/>
    </source>
</evidence>
<dbReference type="Proteomes" id="UP000231279">
    <property type="component" value="Unassembled WGS sequence"/>
</dbReference>
<dbReference type="GO" id="GO:0008270">
    <property type="term" value="F:zinc ion binding"/>
    <property type="evidence" value="ECO:0007669"/>
    <property type="project" value="UniProtKB-UniRule"/>
</dbReference>
<reference evidence="10" key="1">
    <citation type="journal article" date="2018" name="Gigascience">
        <title>Genome assembly of the Pink Ipe (Handroanthus impetiginosus, Bignoniaceae), a highly valued, ecologically keystone Neotropical timber forest tree.</title>
        <authorList>
            <person name="Silva-Junior O.B."/>
            <person name="Grattapaglia D."/>
            <person name="Novaes E."/>
            <person name="Collevatti R.G."/>
        </authorList>
    </citation>
    <scope>NUCLEOTIDE SEQUENCE [LARGE SCALE GENOMIC DNA]</scope>
    <source>
        <strain evidence="10">cv. UFG-1</strain>
    </source>
</reference>
<comment type="subcellular location">
    <subcellularLocation>
        <location evidence="6">Nucleus</location>
    </subcellularLocation>
</comment>
<evidence type="ECO:0000256" key="2">
    <source>
        <dbReference type="ARBA" id="ARBA00022723"/>
    </source>
</evidence>
<keyword evidence="10" id="KW-1185">Reference proteome</keyword>
<sequence>MAYTTCELIWPRQLLEDLGFKQIQPMELKIRNDFFDKQETCEKITPAVQDSPLEKIEKHAAKFCTNKIFFKVQEQILAEQRLFCFENLKKSIRQKYSVTIDEKEQKYKCECLMLESKGIPCCHIISAFKSLRLDSFPVDNIHPRWFVYAGKKLKILFKKRVPTPDSQRLRFAHINKESLNLCYLALQTEAGCLNSVNCVMEVAKEGKEQIINQRVTGGLMNEGRESTKMPRHSDDEVRDPEDSQINNDVRDPYRVPRHKSNTCTCGKARRNRQSEDCHTLEKQSANNQNAPSAEELHECDTANQQSSLTSSEMNTQCWSQPMSLGFHNYVQYPLQPYVALPPLSHIQNHVGRMSHIALLNQMNINEFLDAQLGGVGVNYVPNVMMSSYPTNPSQTAGYLQCLSKLSY</sequence>
<keyword evidence="3 5" id="KW-0863">Zinc-finger</keyword>
<evidence type="ECO:0000259" key="8">
    <source>
        <dbReference type="PROSITE" id="PS50966"/>
    </source>
</evidence>
<dbReference type="InterPro" id="IPR007527">
    <property type="entry name" value="Znf_SWIM"/>
</dbReference>
<evidence type="ECO:0000256" key="6">
    <source>
        <dbReference type="RuleBase" id="RU367018"/>
    </source>
</evidence>
<feature type="region of interest" description="Disordered" evidence="7">
    <location>
        <begin position="275"/>
        <end position="295"/>
    </location>
</feature>
<evidence type="ECO:0000256" key="7">
    <source>
        <dbReference type="SAM" id="MobiDB-lite"/>
    </source>
</evidence>
<feature type="compositionally biased region" description="Polar residues" evidence="7">
    <location>
        <begin position="282"/>
        <end position="291"/>
    </location>
</feature>
<dbReference type="SMART" id="SM00575">
    <property type="entry name" value="ZnF_PMZ"/>
    <property type="match status" value="1"/>
</dbReference>
<proteinExistence type="inferred from homology"/>
<organism evidence="9 10">
    <name type="scientific">Handroanthus impetiginosus</name>
    <dbReference type="NCBI Taxonomy" id="429701"/>
    <lineage>
        <taxon>Eukaryota</taxon>
        <taxon>Viridiplantae</taxon>
        <taxon>Streptophyta</taxon>
        <taxon>Embryophyta</taxon>
        <taxon>Tracheophyta</taxon>
        <taxon>Spermatophyta</taxon>
        <taxon>Magnoliopsida</taxon>
        <taxon>eudicotyledons</taxon>
        <taxon>Gunneridae</taxon>
        <taxon>Pentapetalae</taxon>
        <taxon>asterids</taxon>
        <taxon>lamiids</taxon>
        <taxon>Lamiales</taxon>
        <taxon>Bignoniaceae</taxon>
        <taxon>Crescentiina</taxon>
        <taxon>Tabebuia alliance</taxon>
        <taxon>Handroanthus</taxon>
    </lineage>
</organism>
<dbReference type="PROSITE" id="PS50966">
    <property type="entry name" value="ZF_SWIM"/>
    <property type="match status" value="1"/>
</dbReference>
<evidence type="ECO:0000256" key="3">
    <source>
        <dbReference type="ARBA" id="ARBA00022771"/>
    </source>
</evidence>
<dbReference type="EMBL" id="NKXS01005323">
    <property type="protein sequence ID" value="PIN03964.1"/>
    <property type="molecule type" value="Genomic_DNA"/>
</dbReference>
<dbReference type="Pfam" id="PF04434">
    <property type="entry name" value="SWIM"/>
    <property type="match status" value="1"/>
</dbReference>
<evidence type="ECO:0000313" key="10">
    <source>
        <dbReference type="Proteomes" id="UP000231279"/>
    </source>
</evidence>
<gene>
    <name evidence="9" type="ORF">CDL12_23505</name>
</gene>
<dbReference type="AlphaFoldDB" id="A0A2G9GF95"/>
<feature type="compositionally biased region" description="Basic and acidic residues" evidence="7">
    <location>
        <begin position="222"/>
        <end position="235"/>
    </location>
</feature>
<protein>
    <recommendedName>
        <fullName evidence="6">Protein FAR1-RELATED SEQUENCE</fullName>
    </recommendedName>
</protein>
<dbReference type="PANTHER" id="PTHR31669:SF214">
    <property type="entry name" value="PROTEIN FAR1-RELATED SEQUENCE"/>
    <property type="match status" value="1"/>
</dbReference>